<dbReference type="PANTHER" id="PTHR34137">
    <property type="entry name" value="EXODEOXYRIBONUCLEASE 7 SMALL SUBUNIT"/>
    <property type="match status" value="1"/>
</dbReference>
<dbReference type="GO" id="GO:0006308">
    <property type="term" value="P:DNA catabolic process"/>
    <property type="evidence" value="ECO:0007669"/>
    <property type="project" value="UniProtKB-UniRule"/>
</dbReference>
<proteinExistence type="inferred from homology"/>
<dbReference type="Pfam" id="PF02609">
    <property type="entry name" value="Exonuc_VII_S"/>
    <property type="match status" value="1"/>
</dbReference>
<dbReference type="PANTHER" id="PTHR34137:SF1">
    <property type="entry name" value="EXODEOXYRIBONUCLEASE 7 SMALL SUBUNIT"/>
    <property type="match status" value="1"/>
</dbReference>
<evidence type="ECO:0000313" key="8">
    <source>
        <dbReference type="Proteomes" id="UP000290602"/>
    </source>
</evidence>
<evidence type="ECO:0000256" key="3">
    <source>
        <dbReference type="ARBA" id="ARBA00022722"/>
    </source>
</evidence>
<evidence type="ECO:0000256" key="6">
    <source>
        <dbReference type="HAMAP-Rule" id="MF_00337"/>
    </source>
</evidence>
<dbReference type="InterPro" id="IPR003761">
    <property type="entry name" value="Exonuc_VII_S"/>
</dbReference>
<keyword evidence="8" id="KW-1185">Reference proteome</keyword>
<gene>
    <name evidence="6" type="primary">xseB</name>
    <name evidence="7" type="ORF">DXH47_03205</name>
</gene>
<dbReference type="Proteomes" id="UP000290602">
    <property type="component" value="Unassembled WGS sequence"/>
</dbReference>
<sequence length="83" mass="9181">MTEEAPKPTFEENLSTLENIVTQLEKGDVPLEQALAQFQKGVALSKTLQTTLQDAEKTLTTMMNDNDQEVPFEKPQGGQTDAQ</sequence>
<protein>
    <recommendedName>
        <fullName evidence="6">Exodeoxyribonuclease 7 small subunit</fullName>
        <ecNumber evidence="6">3.1.11.6</ecNumber>
    </recommendedName>
    <alternativeName>
        <fullName evidence="6">Exodeoxyribonuclease VII small subunit</fullName>
        <shortName evidence="6">Exonuclease VII small subunit</shortName>
    </alternativeName>
</protein>
<keyword evidence="4 6" id="KW-0378">Hydrolase</keyword>
<keyword evidence="5 6" id="KW-0269">Exonuclease</keyword>
<comment type="catalytic activity">
    <reaction evidence="6">
        <text>Exonucleolytic cleavage in either 5'- to 3'- or 3'- to 5'-direction to yield nucleoside 5'-phosphates.</text>
        <dbReference type="EC" id="3.1.11.6"/>
    </reaction>
</comment>
<dbReference type="NCBIfam" id="NF002138">
    <property type="entry name" value="PRK00977.1-2"/>
    <property type="match status" value="1"/>
</dbReference>
<dbReference type="GO" id="GO:0005829">
    <property type="term" value="C:cytosol"/>
    <property type="evidence" value="ECO:0007669"/>
    <property type="project" value="TreeGrafter"/>
</dbReference>
<dbReference type="OrthoDB" id="9798666at2"/>
<dbReference type="EMBL" id="QXIL01000004">
    <property type="protein sequence ID" value="RXI79401.1"/>
    <property type="molecule type" value="Genomic_DNA"/>
</dbReference>
<evidence type="ECO:0000256" key="1">
    <source>
        <dbReference type="ARBA" id="ARBA00009998"/>
    </source>
</evidence>
<evidence type="ECO:0000256" key="4">
    <source>
        <dbReference type="ARBA" id="ARBA00022801"/>
    </source>
</evidence>
<evidence type="ECO:0000256" key="2">
    <source>
        <dbReference type="ARBA" id="ARBA00022490"/>
    </source>
</evidence>
<dbReference type="Gene3D" id="1.10.287.1040">
    <property type="entry name" value="Exonuclease VII, small subunit"/>
    <property type="match status" value="1"/>
</dbReference>
<reference evidence="7 8" key="1">
    <citation type="submission" date="2018-08" db="EMBL/GenBank/DDBJ databases">
        <title>Lactobacillus suantsai sp. nov., isolated from traditional fermented suan-tsai in Taiwan.</title>
        <authorList>
            <person name="Huang C.-H."/>
        </authorList>
    </citation>
    <scope>NUCLEOTIDE SEQUENCE [LARGE SCALE GENOMIC DNA]</scope>
    <source>
        <strain evidence="7 8">BCRC 12945</strain>
    </source>
</reference>
<dbReference type="GO" id="GO:0008855">
    <property type="term" value="F:exodeoxyribonuclease VII activity"/>
    <property type="evidence" value="ECO:0007669"/>
    <property type="project" value="UniProtKB-UniRule"/>
</dbReference>
<comment type="caution">
    <text evidence="7">The sequence shown here is derived from an EMBL/GenBank/DDBJ whole genome shotgun (WGS) entry which is preliminary data.</text>
</comment>
<keyword evidence="3 6" id="KW-0540">Nuclease</keyword>
<evidence type="ECO:0000313" key="7">
    <source>
        <dbReference type="EMBL" id="RXI79401.1"/>
    </source>
</evidence>
<organism evidence="7 8">
    <name type="scientific">Levilactobacillus suantsaii</name>
    <dbReference type="NCBI Taxonomy" id="2292255"/>
    <lineage>
        <taxon>Bacteria</taxon>
        <taxon>Bacillati</taxon>
        <taxon>Bacillota</taxon>
        <taxon>Bacilli</taxon>
        <taxon>Lactobacillales</taxon>
        <taxon>Lactobacillaceae</taxon>
        <taxon>Levilactobacillus</taxon>
    </lineage>
</organism>
<dbReference type="NCBIfam" id="TIGR01280">
    <property type="entry name" value="xseB"/>
    <property type="match status" value="1"/>
</dbReference>
<comment type="subunit">
    <text evidence="6">Heterooligomer composed of large and small subunits.</text>
</comment>
<keyword evidence="2 6" id="KW-0963">Cytoplasm</keyword>
<accession>A0A4Q0VIT2</accession>
<comment type="function">
    <text evidence="6">Bidirectionally degrades single-stranded DNA into large acid-insoluble oligonucleotides, which are then degraded further into small acid-soluble oligonucleotides.</text>
</comment>
<name>A0A4Q0VIT2_9LACO</name>
<dbReference type="EC" id="3.1.11.6" evidence="6"/>
<dbReference type="HAMAP" id="MF_00337">
    <property type="entry name" value="Exonuc_7_S"/>
    <property type="match status" value="1"/>
</dbReference>
<dbReference type="RefSeq" id="WP_129031642.1">
    <property type="nucleotide sequence ID" value="NZ_CP059603.1"/>
</dbReference>
<dbReference type="AlphaFoldDB" id="A0A4Q0VIT2"/>
<dbReference type="SUPFAM" id="SSF116842">
    <property type="entry name" value="XseB-like"/>
    <property type="match status" value="1"/>
</dbReference>
<dbReference type="GO" id="GO:0009318">
    <property type="term" value="C:exodeoxyribonuclease VII complex"/>
    <property type="evidence" value="ECO:0007669"/>
    <property type="project" value="UniProtKB-UniRule"/>
</dbReference>
<comment type="subcellular location">
    <subcellularLocation>
        <location evidence="6">Cytoplasm</location>
    </subcellularLocation>
</comment>
<comment type="similarity">
    <text evidence="1 6">Belongs to the XseB family.</text>
</comment>
<dbReference type="InterPro" id="IPR037004">
    <property type="entry name" value="Exonuc_VII_ssu_sf"/>
</dbReference>
<evidence type="ECO:0000256" key="5">
    <source>
        <dbReference type="ARBA" id="ARBA00022839"/>
    </source>
</evidence>